<proteinExistence type="predicted"/>
<evidence type="ECO:0000256" key="1">
    <source>
        <dbReference type="SAM" id="MobiDB-lite"/>
    </source>
</evidence>
<organism evidence="2 3">
    <name type="scientific">Paractinoplanes globisporus</name>
    <dbReference type="NCBI Taxonomy" id="113565"/>
    <lineage>
        <taxon>Bacteria</taxon>
        <taxon>Bacillati</taxon>
        <taxon>Actinomycetota</taxon>
        <taxon>Actinomycetes</taxon>
        <taxon>Micromonosporales</taxon>
        <taxon>Micromonosporaceae</taxon>
        <taxon>Paractinoplanes</taxon>
    </lineage>
</organism>
<dbReference type="InterPro" id="IPR025851">
    <property type="entry name" value="SUKH-4"/>
</dbReference>
<dbReference type="EMBL" id="JBIAZU010000004">
    <property type="protein sequence ID" value="MFF5292142.1"/>
    <property type="molecule type" value="Genomic_DNA"/>
</dbReference>
<reference evidence="2 3" key="1">
    <citation type="submission" date="2024-10" db="EMBL/GenBank/DDBJ databases">
        <title>The Natural Products Discovery Center: Release of the First 8490 Sequenced Strains for Exploring Actinobacteria Biosynthetic Diversity.</title>
        <authorList>
            <person name="Kalkreuter E."/>
            <person name="Kautsar S.A."/>
            <person name="Yang D."/>
            <person name="Bader C.D."/>
            <person name="Teijaro C.N."/>
            <person name="Fluegel L."/>
            <person name="Davis C.M."/>
            <person name="Simpson J.R."/>
            <person name="Lauterbach L."/>
            <person name="Steele A.D."/>
            <person name="Gui C."/>
            <person name="Meng S."/>
            <person name="Li G."/>
            <person name="Viehrig K."/>
            <person name="Ye F."/>
            <person name="Su P."/>
            <person name="Kiefer A.F."/>
            <person name="Nichols A."/>
            <person name="Cepeda A.J."/>
            <person name="Yan W."/>
            <person name="Fan B."/>
            <person name="Jiang Y."/>
            <person name="Adhikari A."/>
            <person name="Zheng C.-J."/>
            <person name="Schuster L."/>
            <person name="Cowan T.M."/>
            <person name="Smanski M.J."/>
            <person name="Chevrette M.G."/>
            <person name="De Carvalho L.P.S."/>
            <person name="Shen B."/>
        </authorList>
    </citation>
    <scope>NUCLEOTIDE SEQUENCE [LARGE SCALE GENOMIC DNA]</scope>
    <source>
        <strain evidence="2 3">NPDC000087</strain>
    </source>
</reference>
<name>A0ABW6WJ57_9ACTN</name>
<feature type="region of interest" description="Disordered" evidence="1">
    <location>
        <begin position="37"/>
        <end position="67"/>
    </location>
</feature>
<dbReference type="Pfam" id="PF14435">
    <property type="entry name" value="SUKH-4"/>
    <property type="match status" value="1"/>
</dbReference>
<dbReference type="RefSeq" id="WP_020510024.1">
    <property type="nucleotide sequence ID" value="NZ_JBIAZU010000004.1"/>
</dbReference>
<comment type="caution">
    <text evidence="2">The sequence shown here is derived from an EMBL/GenBank/DDBJ whole genome shotgun (WGS) entry which is preliminary data.</text>
</comment>
<sequence>MSHHTYSAEYVAAVRKPDAREFLLDVGLPSDHVLFTAPPKSSTSPEEVDGRRVLPIGTGDPETDDAYVVDTDTGEVLYLNRIDMSLSHVSASPRQFDDLLRVFESETTAVADDPEDVADRIRLQIENIDPTALDEDPGFWGDVLFDVANGDYTDDD</sequence>
<dbReference type="Proteomes" id="UP001602245">
    <property type="component" value="Unassembled WGS sequence"/>
</dbReference>
<protein>
    <submittedName>
        <fullName evidence="2">SUKH-4 family immunity protein</fullName>
    </submittedName>
</protein>
<gene>
    <name evidence="2" type="ORF">ACFY35_22105</name>
</gene>
<evidence type="ECO:0000313" key="3">
    <source>
        <dbReference type="Proteomes" id="UP001602245"/>
    </source>
</evidence>
<accession>A0ABW6WJ57</accession>
<evidence type="ECO:0000313" key="2">
    <source>
        <dbReference type="EMBL" id="MFF5292142.1"/>
    </source>
</evidence>
<keyword evidence="3" id="KW-1185">Reference proteome</keyword>